<proteinExistence type="predicted"/>
<organism evidence="1 2">
    <name type="scientific">Flavobacterium procerum</name>
    <dbReference type="NCBI Taxonomy" id="1455569"/>
    <lineage>
        <taxon>Bacteria</taxon>
        <taxon>Pseudomonadati</taxon>
        <taxon>Bacteroidota</taxon>
        <taxon>Flavobacteriia</taxon>
        <taxon>Flavobacteriales</taxon>
        <taxon>Flavobacteriaceae</taxon>
        <taxon>Flavobacterium</taxon>
    </lineage>
</organism>
<reference evidence="1 2" key="1">
    <citation type="submission" date="2024-09" db="EMBL/GenBank/DDBJ databases">
        <authorList>
            <person name="Sun Q."/>
            <person name="Mori K."/>
        </authorList>
    </citation>
    <scope>NUCLEOTIDE SEQUENCE [LARGE SCALE GENOMIC DNA]</scope>
    <source>
        <strain evidence="1 2">CGMCC 1.12926</strain>
    </source>
</reference>
<evidence type="ECO:0000313" key="1">
    <source>
        <dbReference type="EMBL" id="MFC0076591.1"/>
    </source>
</evidence>
<keyword evidence="2" id="KW-1185">Reference proteome</keyword>
<accession>A0ABV6BMD3</accession>
<name>A0ABV6BMD3_9FLAO</name>
<sequence length="127" mass="15058">MPRVTDRIYRTKNDIPYLTLCKFSEDIKGNETDVELIKRKVKEYFKTTDLDAFNKAMHTDPKRVKFRYKYDGDLSIIDKFIDVDTFQRENDFEALLKILLKPKYKLIPVDINKVSLAEVEVITKSFL</sequence>
<evidence type="ECO:0000313" key="2">
    <source>
        <dbReference type="Proteomes" id="UP001589734"/>
    </source>
</evidence>
<comment type="caution">
    <text evidence="1">The sequence shown here is derived from an EMBL/GenBank/DDBJ whole genome shotgun (WGS) entry which is preliminary data.</text>
</comment>
<dbReference type="EMBL" id="JBHLYW010000007">
    <property type="protein sequence ID" value="MFC0076591.1"/>
    <property type="molecule type" value="Genomic_DNA"/>
</dbReference>
<dbReference type="Proteomes" id="UP001589734">
    <property type="component" value="Unassembled WGS sequence"/>
</dbReference>
<gene>
    <name evidence="1" type="ORF">ACFFLS_06050</name>
</gene>
<protein>
    <submittedName>
        <fullName evidence="1">Uncharacterized protein</fullName>
    </submittedName>
</protein>
<dbReference type="RefSeq" id="WP_379685644.1">
    <property type="nucleotide sequence ID" value="NZ_JBHLYW010000007.1"/>
</dbReference>